<proteinExistence type="predicted"/>
<feature type="domain" description="Carrier" evidence="1">
    <location>
        <begin position="9"/>
        <end position="88"/>
    </location>
</feature>
<dbReference type="PROSITE" id="PS50075">
    <property type="entry name" value="CARRIER"/>
    <property type="match status" value="1"/>
</dbReference>
<dbReference type="EMBL" id="BOPG01000075">
    <property type="protein sequence ID" value="GIJ62141.1"/>
    <property type="molecule type" value="Genomic_DNA"/>
</dbReference>
<sequence>MNTVDATRANAESSLEQLVREIGRIPATDTTFGPHSELFDSGYIDSLGIVALTTYIEQQFGVAFTEEQLFDPRFVTVAGIAQIVATGAPSGPHRNRRE</sequence>
<evidence type="ECO:0000259" key="1">
    <source>
        <dbReference type="PROSITE" id="PS50075"/>
    </source>
</evidence>
<name>A0A8J4E5C8_9ACTN</name>
<dbReference type="SUPFAM" id="SSF47336">
    <property type="entry name" value="ACP-like"/>
    <property type="match status" value="1"/>
</dbReference>
<protein>
    <recommendedName>
        <fullName evidence="1">Carrier domain-containing protein</fullName>
    </recommendedName>
</protein>
<gene>
    <name evidence="2" type="ORF">Vau01_096570</name>
</gene>
<accession>A0A8J4E5C8</accession>
<evidence type="ECO:0000313" key="2">
    <source>
        <dbReference type="EMBL" id="GIJ62141.1"/>
    </source>
</evidence>
<evidence type="ECO:0000313" key="3">
    <source>
        <dbReference type="Proteomes" id="UP000612585"/>
    </source>
</evidence>
<dbReference type="Proteomes" id="UP000612585">
    <property type="component" value="Unassembled WGS sequence"/>
</dbReference>
<dbReference type="InterPro" id="IPR009081">
    <property type="entry name" value="PP-bd_ACP"/>
</dbReference>
<dbReference type="RefSeq" id="WP_204007595.1">
    <property type="nucleotide sequence ID" value="NZ_BOPG01000075.1"/>
</dbReference>
<dbReference type="Gene3D" id="1.10.1200.10">
    <property type="entry name" value="ACP-like"/>
    <property type="match status" value="1"/>
</dbReference>
<keyword evidence="3" id="KW-1185">Reference proteome</keyword>
<dbReference type="InterPro" id="IPR036736">
    <property type="entry name" value="ACP-like_sf"/>
</dbReference>
<dbReference type="Pfam" id="PF00550">
    <property type="entry name" value="PP-binding"/>
    <property type="match status" value="1"/>
</dbReference>
<dbReference type="AlphaFoldDB" id="A0A8J4E5C8"/>
<comment type="caution">
    <text evidence="2">The sequence shown here is derived from an EMBL/GenBank/DDBJ whole genome shotgun (WGS) entry which is preliminary data.</text>
</comment>
<reference evidence="2" key="1">
    <citation type="submission" date="2021-01" db="EMBL/GenBank/DDBJ databases">
        <title>Whole genome shotgun sequence of Virgisporangium aurantiacum NBRC 16421.</title>
        <authorList>
            <person name="Komaki H."/>
            <person name="Tamura T."/>
        </authorList>
    </citation>
    <scope>NUCLEOTIDE SEQUENCE</scope>
    <source>
        <strain evidence="2">NBRC 16421</strain>
    </source>
</reference>
<organism evidence="2 3">
    <name type="scientific">Virgisporangium aurantiacum</name>
    <dbReference type="NCBI Taxonomy" id="175570"/>
    <lineage>
        <taxon>Bacteria</taxon>
        <taxon>Bacillati</taxon>
        <taxon>Actinomycetota</taxon>
        <taxon>Actinomycetes</taxon>
        <taxon>Micromonosporales</taxon>
        <taxon>Micromonosporaceae</taxon>
        <taxon>Virgisporangium</taxon>
    </lineage>
</organism>